<keyword evidence="1" id="KW-1133">Transmembrane helix</keyword>
<accession>A0AAD7C9I2</accession>
<keyword evidence="1" id="KW-0812">Transmembrane</keyword>
<feature type="transmembrane region" description="Helical" evidence="1">
    <location>
        <begin position="12"/>
        <end position="41"/>
    </location>
</feature>
<keyword evidence="1" id="KW-0472">Membrane</keyword>
<comment type="caution">
    <text evidence="2">The sequence shown here is derived from an EMBL/GenBank/DDBJ whole genome shotgun (WGS) entry which is preliminary data.</text>
</comment>
<proteinExistence type="predicted"/>
<organism evidence="2 3">
    <name type="scientific">Roridomyces roridus</name>
    <dbReference type="NCBI Taxonomy" id="1738132"/>
    <lineage>
        <taxon>Eukaryota</taxon>
        <taxon>Fungi</taxon>
        <taxon>Dikarya</taxon>
        <taxon>Basidiomycota</taxon>
        <taxon>Agaricomycotina</taxon>
        <taxon>Agaricomycetes</taxon>
        <taxon>Agaricomycetidae</taxon>
        <taxon>Agaricales</taxon>
        <taxon>Marasmiineae</taxon>
        <taxon>Mycenaceae</taxon>
        <taxon>Roridomyces</taxon>
    </lineage>
</organism>
<evidence type="ECO:0000313" key="2">
    <source>
        <dbReference type="EMBL" id="KAJ7641427.1"/>
    </source>
</evidence>
<dbReference type="Proteomes" id="UP001221142">
    <property type="component" value="Unassembled WGS sequence"/>
</dbReference>
<keyword evidence="3" id="KW-1185">Reference proteome</keyword>
<evidence type="ECO:0000313" key="3">
    <source>
        <dbReference type="Proteomes" id="UP001221142"/>
    </source>
</evidence>
<dbReference type="AlphaFoldDB" id="A0AAD7C9I2"/>
<reference evidence="2" key="1">
    <citation type="submission" date="2023-03" db="EMBL/GenBank/DDBJ databases">
        <title>Massive genome expansion in bonnet fungi (Mycena s.s.) driven by repeated elements and novel gene families across ecological guilds.</title>
        <authorList>
            <consortium name="Lawrence Berkeley National Laboratory"/>
            <person name="Harder C.B."/>
            <person name="Miyauchi S."/>
            <person name="Viragh M."/>
            <person name="Kuo A."/>
            <person name="Thoen E."/>
            <person name="Andreopoulos B."/>
            <person name="Lu D."/>
            <person name="Skrede I."/>
            <person name="Drula E."/>
            <person name="Henrissat B."/>
            <person name="Morin E."/>
            <person name="Kohler A."/>
            <person name="Barry K."/>
            <person name="LaButti K."/>
            <person name="Morin E."/>
            <person name="Salamov A."/>
            <person name="Lipzen A."/>
            <person name="Mereny Z."/>
            <person name="Hegedus B."/>
            <person name="Baldrian P."/>
            <person name="Stursova M."/>
            <person name="Weitz H."/>
            <person name="Taylor A."/>
            <person name="Grigoriev I.V."/>
            <person name="Nagy L.G."/>
            <person name="Martin F."/>
            <person name="Kauserud H."/>
        </authorList>
    </citation>
    <scope>NUCLEOTIDE SEQUENCE</scope>
    <source>
        <strain evidence="2">9284</strain>
    </source>
</reference>
<gene>
    <name evidence="2" type="ORF">FB45DRAFT_357429</name>
</gene>
<sequence length="82" mass="8341">MGVIFSCIAGIFACIGDCIMSIISLIAGCLECIIASAFLSISRPQNTTDCAPAIADCLAAIANCLTCGACSCVYLPCSSRPL</sequence>
<protein>
    <submittedName>
        <fullName evidence="2">Uncharacterized protein</fullName>
    </submittedName>
</protein>
<dbReference type="EMBL" id="JARKIF010000004">
    <property type="protein sequence ID" value="KAJ7641427.1"/>
    <property type="molecule type" value="Genomic_DNA"/>
</dbReference>
<evidence type="ECO:0000256" key="1">
    <source>
        <dbReference type="SAM" id="Phobius"/>
    </source>
</evidence>
<name>A0AAD7C9I2_9AGAR</name>